<feature type="transmembrane region" description="Helical" evidence="8">
    <location>
        <begin position="81"/>
        <end position="105"/>
    </location>
</feature>
<comment type="caution">
    <text evidence="9">The sequence shown here is derived from an EMBL/GenBank/DDBJ whole genome shotgun (WGS) entry which is preliminary data.</text>
</comment>
<dbReference type="GO" id="GO:0016020">
    <property type="term" value="C:membrane"/>
    <property type="evidence" value="ECO:0007669"/>
    <property type="project" value="UniProtKB-SubCell"/>
</dbReference>
<keyword evidence="5 8" id="KW-0812">Transmembrane</keyword>
<evidence type="ECO:0000313" key="10">
    <source>
        <dbReference type="Proteomes" id="UP000601522"/>
    </source>
</evidence>
<evidence type="ECO:0000256" key="1">
    <source>
        <dbReference type="ARBA" id="ARBA00004141"/>
    </source>
</evidence>
<dbReference type="RefSeq" id="WP_249324189.1">
    <property type="nucleotide sequence ID" value="NZ_JACRTK010000004.1"/>
</dbReference>
<sequence length="372" mass="42403">MNGEKITTRQMILLLTVFRLSLIVSYMPSLDLPPANQDMWIVIFLSLFYSILMRIPILFLVNKFNNLSIIGYSEKILGKFLGKLVGILYGLYFAIYATFVITIQAQLVAADILPNTPNWLIIGILVVTSLYIGSKGLIVIFRTGELIAPITLVSIIILIVLGVRSVEFSTFLPILADSKFSEINIGAILLSFLITDIFIIAMNAPYLENKKDINKIYVKASIYSILLSVISVMVTQGTLGIEQARHANYPFLIYTRLIKYESILQRIDAIYVITWISTNILRKLIYIYISYMSFKEVFNKEDGQWIHYFIGITIGLIAIQLANTKVIITEDSMLNKFFIISSIIFLTIIPLITLIVYFFRRKTLNREENSKI</sequence>
<keyword evidence="10" id="KW-1185">Reference proteome</keyword>
<evidence type="ECO:0000256" key="8">
    <source>
        <dbReference type="SAM" id="Phobius"/>
    </source>
</evidence>
<evidence type="ECO:0000313" key="9">
    <source>
        <dbReference type="EMBL" id="MBC8591322.1"/>
    </source>
</evidence>
<feature type="transmembrane region" description="Helical" evidence="8">
    <location>
        <begin position="269"/>
        <end position="293"/>
    </location>
</feature>
<feature type="transmembrane region" description="Helical" evidence="8">
    <location>
        <begin position="12"/>
        <end position="28"/>
    </location>
</feature>
<feature type="transmembrane region" description="Helical" evidence="8">
    <location>
        <begin position="146"/>
        <end position="163"/>
    </location>
</feature>
<keyword evidence="3" id="KW-0813">Transport</keyword>
<dbReference type="PANTHER" id="PTHR34975">
    <property type="entry name" value="SPORE GERMINATION PROTEIN A2"/>
    <property type="match status" value="1"/>
</dbReference>
<dbReference type="Pfam" id="PF03845">
    <property type="entry name" value="Spore_permease"/>
    <property type="match status" value="1"/>
</dbReference>
<feature type="transmembrane region" description="Helical" evidence="8">
    <location>
        <begin position="305"/>
        <end position="322"/>
    </location>
</feature>
<dbReference type="Gene3D" id="1.20.1740.10">
    <property type="entry name" value="Amino acid/polyamine transporter I"/>
    <property type="match status" value="1"/>
</dbReference>
<dbReference type="EMBL" id="JACRTK010000004">
    <property type="protein sequence ID" value="MBC8591322.1"/>
    <property type="molecule type" value="Genomic_DNA"/>
</dbReference>
<dbReference type="Proteomes" id="UP000601522">
    <property type="component" value="Unassembled WGS sequence"/>
</dbReference>
<keyword evidence="6 8" id="KW-1133">Transmembrane helix</keyword>
<name>A0A926F3K8_9FIRM</name>
<evidence type="ECO:0000256" key="3">
    <source>
        <dbReference type="ARBA" id="ARBA00022448"/>
    </source>
</evidence>
<evidence type="ECO:0000256" key="7">
    <source>
        <dbReference type="ARBA" id="ARBA00023136"/>
    </source>
</evidence>
<feature type="transmembrane region" description="Helical" evidence="8">
    <location>
        <begin position="183"/>
        <end position="204"/>
    </location>
</feature>
<reference evidence="9 10" key="1">
    <citation type="submission" date="2020-08" db="EMBL/GenBank/DDBJ databases">
        <title>Genome public.</title>
        <authorList>
            <person name="Liu C."/>
            <person name="Sun Q."/>
        </authorList>
    </citation>
    <scope>NUCLEOTIDE SEQUENCE [LARGE SCALE GENOMIC DNA]</scope>
    <source>
        <strain evidence="9 10">NSJ-26</strain>
    </source>
</reference>
<evidence type="ECO:0000256" key="2">
    <source>
        <dbReference type="ARBA" id="ARBA00007998"/>
    </source>
</evidence>
<dbReference type="NCBIfam" id="TIGR00912">
    <property type="entry name" value="2A0309"/>
    <property type="match status" value="1"/>
</dbReference>
<organism evidence="9 10">
    <name type="scientific">Wansuia hejianensis</name>
    <dbReference type="NCBI Taxonomy" id="2763667"/>
    <lineage>
        <taxon>Bacteria</taxon>
        <taxon>Bacillati</taxon>
        <taxon>Bacillota</taxon>
        <taxon>Clostridia</taxon>
        <taxon>Lachnospirales</taxon>
        <taxon>Lachnospiraceae</taxon>
        <taxon>Wansuia</taxon>
    </lineage>
</organism>
<protein>
    <submittedName>
        <fullName evidence="9">Endospore germination permease</fullName>
    </submittedName>
</protein>
<dbReference type="InterPro" id="IPR004761">
    <property type="entry name" value="Spore_GerAB"/>
</dbReference>
<gene>
    <name evidence="9" type="ORF">H8689_09395</name>
</gene>
<dbReference type="PANTHER" id="PTHR34975:SF2">
    <property type="entry name" value="SPORE GERMINATION PROTEIN A2"/>
    <property type="match status" value="1"/>
</dbReference>
<feature type="transmembrane region" description="Helical" evidence="8">
    <location>
        <begin position="117"/>
        <end position="134"/>
    </location>
</feature>
<dbReference type="AlphaFoldDB" id="A0A926F3K8"/>
<feature type="transmembrane region" description="Helical" evidence="8">
    <location>
        <begin position="337"/>
        <end position="359"/>
    </location>
</feature>
<comment type="similarity">
    <text evidence="2">Belongs to the amino acid-polyamine-organocation (APC) superfamily. Spore germination protein (SGP) (TC 2.A.3.9) family.</text>
</comment>
<proteinExistence type="inferred from homology"/>
<keyword evidence="4" id="KW-0309">Germination</keyword>
<evidence type="ECO:0000256" key="5">
    <source>
        <dbReference type="ARBA" id="ARBA00022692"/>
    </source>
</evidence>
<dbReference type="GO" id="GO:0009847">
    <property type="term" value="P:spore germination"/>
    <property type="evidence" value="ECO:0007669"/>
    <property type="project" value="InterPro"/>
</dbReference>
<feature type="transmembrane region" description="Helical" evidence="8">
    <location>
        <begin position="216"/>
        <end position="234"/>
    </location>
</feature>
<comment type="subcellular location">
    <subcellularLocation>
        <location evidence="1">Membrane</location>
        <topology evidence="1">Multi-pass membrane protein</topology>
    </subcellularLocation>
</comment>
<feature type="transmembrane region" description="Helical" evidence="8">
    <location>
        <begin position="40"/>
        <end position="61"/>
    </location>
</feature>
<accession>A0A926F3K8</accession>
<keyword evidence="7 8" id="KW-0472">Membrane</keyword>
<evidence type="ECO:0000256" key="4">
    <source>
        <dbReference type="ARBA" id="ARBA00022544"/>
    </source>
</evidence>
<evidence type="ECO:0000256" key="6">
    <source>
        <dbReference type="ARBA" id="ARBA00022989"/>
    </source>
</evidence>